<evidence type="ECO:0000256" key="1">
    <source>
        <dbReference type="SAM" id="Phobius"/>
    </source>
</evidence>
<dbReference type="GeneID" id="63818631"/>
<keyword evidence="1" id="KW-0472">Membrane</keyword>
<evidence type="ECO:0000313" key="3">
    <source>
        <dbReference type="EMBL" id="KZT05714.1"/>
    </source>
</evidence>
<feature type="transmembrane region" description="Helical" evidence="1">
    <location>
        <begin position="76"/>
        <end position="96"/>
    </location>
</feature>
<sequence length="196" mass="21471">MSTAASEAITLLEENFTINCATIAGAALIFFDYVITFGQEVQLFWGEQSFSAWLFFANRMVALLYASISVCCMGNIVATNVVFELIAVTSQVVTMLRLYAVTGGDRRPVMLLALMAVLNVVVNTYNRFAQAAYSVVILNRTAVCIQSLTSTAAIMTLAILWRKLYVDHRPAIADLLSTRNPSLAAQLLRDGTIQLT</sequence>
<dbReference type="InParanoid" id="A0A165DVJ6"/>
<evidence type="ECO:0000259" key="2">
    <source>
        <dbReference type="Pfam" id="PF20151"/>
    </source>
</evidence>
<gene>
    <name evidence="3" type="ORF">LAESUDRAFT_211915</name>
</gene>
<dbReference type="Pfam" id="PF20151">
    <property type="entry name" value="DUF6533"/>
    <property type="match status" value="1"/>
</dbReference>
<keyword evidence="1" id="KW-1133">Transmembrane helix</keyword>
<dbReference type="OrthoDB" id="2745134at2759"/>
<accession>A0A165DVJ6</accession>
<proteinExistence type="predicted"/>
<protein>
    <recommendedName>
        <fullName evidence="2">DUF6533 domain-containing protein</fullName>
    </recommendedName>
</protein>
<dbReference type="AlphaFoldDB" id="A0A165DVJ6"/>
<feature type="transmembrane region" description="Helical" evidence="1">
    <location>
        <begin position="16"/>
        <end position="38"/>
    </location>
</feature>
<keyword evidence="4" id="KW-1185">Reference proteome</keyword>
<evidence type="ECO:0000313" key="4">
    <source>
        <dbReference type="Proteomes" id="UP000076871"/>
    </source>
</evidence>
<dbReference type="Proteomes" id="UP000076871">
    <property type="component" value="Unassembled WGS sequence"/>
</dbReference>
<name>A0A165DVJ6_9APHY</name>
<keyword evidence="1" id="KW-0812">Transmembrane</keyword>
<dbReference type="EMBL" id="KV427628">
    <property type="protein sequence ID" value="KZT05714.1"/>
    <property type="molecule type" value="Genomic_DNA"/>
</dbReference>
<dbReference type="InterPro" id="IPR045340">
    <property type="entry name" value="DUF6533"/>
</dbReference>
<reference evidence="3 4" key="1">
    <citation type="journal article" date="2016" name="Mol. Biol. Evol.">
        <title>Comparative Genomics of Early-Diverging Mushroom-Forming Fungi Provides Insights into the Origins of Lignocellulose Decay Capabilities.</title>
        <authorList>
            <person name="Nagy L.G."/>
            <person name="Riley R."/>
            <person name="Tritt A."/>
            <person name="Adam C."/>
            <person name="Daum C."/>
            <person name="Floudas D."/>
            <person name="Sun H."/>
            <person name="Yadav J.S."/>
            <person name="Pangilinan J."/>
            <person name="Larsson K.H."/>
            <person name="Matsuura K."/>
            <person name="Barry K."/>
            <person name="Labutti K."/>
            <person name="Kuo R."/>
            <person name="Ohm R.A."/>
            <person name="Bhattacharya S.S."/>
            <person name="Shirouzu T."/>
            <person name="Yoshinaga Y."/>
            <person name="Martin F.M."/>
            <person name="Grigoriev I.V."/>
            <person name="Hibbett D.S."/>
        </authorList>
    </citation>
    <scope>NUCLEOTIDE SEQUENCE [LARGE SCALE GENOMIC DNA]</scope>
    <source>
        <strain evidence="3 4">93-53</strain>
    </source>
</reference>
<organism evidence="3 4">
    <name type="scientific">Laetiporus sulphureus 93-53</name>
    <dbReference type="NCBI Taxonomy" id="1314785"/>
    <lineage>
        <taxon>Eukaryota</taxon>
        <taxon>Fungi</taxon>
        <taxon>Dikarya</taxon>
        <taxon>Basidiomycota</taxon>
        <taxon>Agaricomycotina</taxon>
        <taxon>Agaricomycetes</taxon>
        <taxon>Polyporales</taxon>
        <taxon>Laetiporus</taxon>
    </lineage>
</organism>
<feature type="transmembrane region" description="Helical" evidence="1">
    <location>
        <begin position="137"/>
        <end position="161"/>
    </location>
</feature>
<dbReference type="RefSeq" id="XP_040763454.1">
    <property type="nucleotide sequence ID" value="XM_040901599.1"/>
</dbReference>
<feature type="transmembrane region" description="Helical" evidence="1">
    <location>
        <begin position="108"/>
        <end position="125"/>
    </location>
</feature>
<feature type="domain" description="DUF6533" evidence="2">
    <location>
        <begin position="20"/>
        <end position="64"/>
    </location>
</feature>